<dbReference type="AlphaFoldDB" id="A0A1W0ABX1"/>
<sequence length="702" mass="79262">RRENAHIDNGRLIVTPTLTEPVFGTLDNSTIDLWGAVFGDQCTSNYDFGCLQTGNAAQILPPILSSSLHTEKSFSFQYGRIELRAKLPKGNWLRPTFRLLPKYDSYGEYPQSGDIIVLEGNGNAVNDKLEVQSGIAFGAFNDSRMDKSHLHIAADGAFHTYGLYWDEKELYTYVDDPTNVIEKVPTYGDVSFWNQHWDPSLENDISPWRNRPLHAPFDQLMYLNIALRVGGTDGFYENSDDKPWTDEAINYKSTYVNSRNNSYVKDGKLHLRATLTNEAYGDENVQTGVMDLWGTSPYSSCSSPQFNGCRKQSIGKDILPPVQSARIQTMESFSFKYGRIEIKTKLPKGDWLWPGIWMMAKDNKYGPWPSSGELDIMESRGNGPNYTDDRGDPIGNNRFSSCFHFGPAWNKDGYPIAVNDTKALPDGRSYGDEFHTFGFYWDQDEMYSYVDSPENVITRVAEYGKKSFWDIGIDAGAWNASDSYNNFQDGPINAPFDQEMYLIMNVAVGGTSIAKGFLDSGYFPDDRGGKPWHTNDTFPLYNFYSKREDWIDSWKQGGKFSSDMSAMQIDSVKVWGLKGLTTYTNSKNPVHSYEELDVKGESCESCADFADALPACINTQTQACFAKSHLGATCFDSTTPCQAPIERLIFHDSFDTLDESKWQHEITMTGTANKFMNMFVKRRENAHIDNGRLIVTPTLTEP</sequence>
<keyword evidence="4" id="KW-1185">Reference proteome</keyword>
<dbReference type="PANTHER" id="PTHR10963">
    <property type="entry name" value="GLYCOSYL HYDROLASE-RELATED"/>
    <property type="match status" value="1"/>
</dbReference>
<evidence type="ECO:0000259" key="2">
    <source>
        <dbReference type="PROSITE" id="PS51762"/>
    </source>
</evidence>
<dbReference type="GO" id="GO:0004553">
    <property type="term" value="F:hydrolase activity, hydrolyzing O-glycosyl compounds"/>
    <property type="evidence" value="ECO:0007669"/>
    <property type="project" value="InterPro"/>
</dbReference>
<dbReference type="PROSITE" id="PS51762">
    <property type="entry name" value="GH16_2"/>
    <property type="match status" value="2"/>
</dbReference>
<dbReference type="Proteomes" id="UP000243217">
    <property type="component" value="Unassembled WGS sequence"/>
</dbReference>
<accession>A0A1W0ABX1</accession>
<feature type="non-terminal residue" evidence="3">
    <location>
        <position position="1"/>
    </location>
</feature>
<organism evidence="3 4">
    <name type="scientific">Thraustotheca clavata</name>
    <dbReference type="NCBI Taxonomy" id="74557"/>
    <lineage>
        <taxon>Eukaryota</taxon>
        <taxon>Sar</taxon>
        <taxon>Stramenopiles</taxon>
        <taxon>Oomycota</taxon>
        <taxon>Saprolegniomycetes</taxon>
        <taxon>Saprolegniales</taxon>
        <taxon>Achlyaceae</taxon>
        <taxon>Thraustotheca</taxon>
    </lineage>
</organism>
<dbReference type="InterPro" id="IPR050546">
    <property type="entry name" value="Glycosyl_Hydrlase_16"/>
</dbReference>
<comment type="caution">
    <text evidence="3">The sequence shown here is derived from an EMBL/GenBank/DDBJ whole genome shotgun (WGS) entry which is preliminary data.</text>
</comment>
<dbReference type="Pfam" id="PF00722">
    <property type="entry name" value="Glyco_hydro_16"/>
    <property type="match status" value="2"/>
</dbReference>
<comment type="similarity">
    <text evidence="1">Belongs to the glycosyl hydrolase 16 family.</text>
</comment>
<dbReference type="InterPro" id="IPR000757">
    <property type="entry name" value="Beta-glucanase-like"/>
</dbReference>
<dbReference type="Gene3D" id="2.60.120.200">
    <property type="match status" value="3"/>
</dbReference>
<feature type="non-terminal residue" evidence="3">
    <location>
        <position position="702"/>
    </location>
</feature>
<dbReference type="SUPFAM" id="SSF49899">
    <property type="entry name" value="Concanavalin A-like lectins/glucanases"/>
    <property type="match status" value="3"/>
</dbReference>
<gene>
    <name evidence="3" type="ORF">THRCLA_00211</name>
</gene>
<dbReference type="GO" id="GO:0005975">
    <property type="term" value="P:carbohydrate metabolic process"/>
    <property type="evidence" value="ECO:0007669"/>
    <property type="project" value="InterPro"/>
</dbReference>
<feature type="domain" description="GH16" evidence="2">
    <location>
        <begin position="8"/>
        <end position="213"/>
    </location>
</feature>
<evidence type="ECO:0000256" key="1">
    <source>
        <dbReference type="ARBA" id="ARBA00006865"/>
    </source>
</evidence>
<evidence type="ECO:0000313" key="3">
    <source>
        <dbReference type="EMBL" id="OQS07793.1"/>
    </source>
</evidence>
<feature type="domain" description="GH16" evidence="2">
    <location>
        <begin position="206"/>
        <end position="580"/>
    </location>
</feature>
<dbReference type="PANTHER" id="PTHR10963:SF55">
    <property type="entry name" value="GLYCOSIDE HYDROLASE FAMILY 16 PROTEIN"/>
    <property type="match status" value="1"/>
</dbReference>
<dbReference type="EMBL" id="JNBS01000085">
    <property type="protein sequence ID" value="OQS07793.1"/>
    <property type="molecule type" value="Genomic_DNA"/>
</dbReference>
<reference evidence="3 4" key="1">
    <citation type="journal article" date="2014" name="Genome Biol. Evol.">
        <title>The secreted proteins of Achlya hypogyna and Thraustotheca clavata identify the ancestral oomycete secretome and reveal gene acquisitions by horizontal gene transfer.</title>
        <authorList>
            <person name="Misner I."/>
            <person name="Blouin N."/>
            <person name="Leonard G."/>
            <person name="Richards T.A."/>
            <person name="Lane C.E."/>
        </authorList>
    </citation>
    <scope>NUCLEOTIDE SEQUENCE [LARGE SCALE GENOMIC DNA]</scope>
    <source>
        <strain evidence="3 4">ATCC 34112</strain>
    </source>
</reference>
<evidence type="ECO:0000313" key="4">
    <source>
        <dbReference type="Proteomes" id="UP000243217"/>
    </source>
</evidence>
<dbReference type="STRING" id="74557.A0A1W0ABX1"/>
<proteinExistence type="inferred from homology"/>
<dbReference type="OrthoDB" id="4781at2759"/>
<dbReference type="InterPro" id="IPR013320">
    <property type="entry name" value="ConA-like_dom_sf"/>
</dbReference>
<protein>
    <recommendedName>
        <fullName evidence="2">GH16 domain-containing protein</fullName>
    </recommendedName>
</protein>
<name>A0A1W0ABX1_9STRA</name>